<gene>
    <name evidence="5" type="ORF">ENJ65_03860</name>
</gene>
<dbReference type="PROSITE" id="PS50921">
    <property type="entry name" value="ANTAR"/>
    <property type="match status" value="1"/>
</dbReference>
<proteinExistence type="predicted"/>
<dbReference type="Gene3D" id="1.10.10.10">
    <property type="entry name" value="Winged helix-like DNA-binding domain superfamily/Winged helix DNA-binding domain"/>
    <property type="match status" value="1"/>
</dbReference>
<evidence type="ECO:0000313" key="5">
    <source>
        <dbReference type="EMBL" id="HHJ80750.1"/>
    </source>
</evidence>
<dbReference type="GO" id="GO:0003723">
    <property type="term" value="F:RNA binding"/>
    <property type="evidence" value="ECO:0007669"/>
    <property type="project" value="InterPro"/>
</dbReference>
<comment type="caution">
    <text evidence="5">The sequence shown here is derived from an EMBL/GenBank/DDBJ whole genome shotgun (WGS) entry which is preliminary data.</text>
</comment>
<accession>A0A832N5D0</accession>
<dbReference type="Proteomes" id="UP000885832">
    <property type="component" value="Unassembled WGS sequence"/>
</dbReference>
<evidence type="ECO:0000256" key="1">
    <source>
        <dbReference type="ARBA" id="ARBA00022553"/>
    </source>
</evidence>
<protein>
    <submittedName>
        <fullName evidence="5">Response regulator</fullName>
    </submittedName>
</protein>
<name>A0A832N5D0_9GAMM</name>
<dbReference type="PANTHER" id="PTHR44591:SF3">
    <property type="entry name" value="RESPONSE REGULATORY DOMAIN-CONTAINING PROTEIN"/>
    <property type="match status" value="1"/>
</dbReference>
<reference evidence="5" key="1">
    <citation type="journal article" date="2020" name="mSystems">
        <title>Genome- and Community-Level Interaction Insights into Carbon Utilization and Element Cycling Functions of Hydrothermarchaeota in Hydrothermal Sediment.</title>
        <authorList>
            <person name="Zhou Z."/>
            <person name="Liu Y."/>
            <person name="Xu W."/>
            <person name="Pan J."/>
            <person name="Luo Z.H."/>
            <person name="Li M."/>
        </authorList>
    </citation>
    <scope>NUCLEOTIDE SEQUENCE [LARGE SCALE GENOMIC DNA]</scope>
    <source>
        <strain evidence="5">HyVt-505</strain>
    </source>
</reference>
<feature type="domain" description="ANTAR" evidence="4">
    <location>
        <begin position="116"/>
        <end position="177"/>
    </location>
</feature>
<evidence type="ECO:0000259" key="4">
    <source>
        <dbReference type="PROSITE" id="PS50921"/>
    </source>
</evidence>
<dbReference type="Pfam" id="PF03861">
    <property type="entry name" value="ANTAR"/>
    <property type="match status" value="1"/>
</dbReference>
<dbReference type="AlphaFoldDB" id="A0A832N5D0"/>
<dbReference type="SUPFAM" id="SSF52172">
    <property type="entry name" value="CheY-like"/>
    <property type="match status" value="1"/>
</dbReference>
<keyword evidence="1 2" id="KW-0597">Phosphoprotein</keyword>
<dbReference type="InterPro" id="IPR036388">
    <property type="entry name" value="WH-like_DNA-bd_sf"/>
</dbReference>
<dbReference type="Pfam" id="PF00072">
    <property type="entry name" value="Response_reg"/>
    <property type="match status" value="1"/>
</dbReference>
<dbReference type="InterPro" id="IPR005561">
    <property type="entry name" value="ANTAR"/>
</dbReference>
<dbReference type="EMBL" id="DRNF01000245">
    <property type="protein sequence ID" value="HHJ80750.1"/>
    <property type="molecule type" value="Genomic_DNA"/>
</dbReference>
<sequence length="196" mass="21102">MGVCILVVADDVDALSLLTNVLIEQGYEVHVCDSLPVALEAAKQGFIDLAIIDVDMSATDGLAVAAEIGKKHIPLMFLSASVNSAYLMQAKLVGAVELLFKPVRPEQLILSVANALEQSRGGIDKNIIDQRLHRLINIAVGLKGREKGVTVSEAYQLLRDEARSSGRKIVAVAADVVEGHDHVVRLIRGDHPLLKK</sequence>
<dbReference type="SMART" id="SM00448">
    <property type="entry name" value="REC"/>
    <property type="match status" value="1"/>
</dbReference>
<evidence type="ECO:0000256" key="2">
    <source>
        <dbReference type="PROSITE-ProRule" id="PRU00169"/>
    </source>
</evidence>
<dbReference type="PROSITE" id="PS50110">
    <property type="entry name" value="RESPONSE_REGULATORY"/>
    <property type="match status" value="1"/>
</dbReference>
<organism evidence="5">
    <name type="scientific">Candidatus Tenderia electrophaga</name>
    <dbReference type="NCBI Taxonomy" id="1748243"/>
    <lineage>
        <taxon>Bacteria</taxon>
        <taxon>Pseudomonadati</taxon>
        <taxon>Pseudomonadota</taxon>
        <taxon>Gammaproteobacteria</taxon>
        <taxon>Candidatus Tenderiales</taxon>
        <taxon>Candidatus Tenderiaceae</taxon>
        <taxon>Candidatus Tenderia</taxon>
    </lineage>
</organism>
<dbReference type="InterPro" id="IPR050595">
    <property type="entry name" value="Bact_response_regulator"/>
</dbReference>
<feature type="modified residue" description="4-aspartylphosphate" evidence="2">
    <location>
        <position position="53"/>
    </location>
</feature>
<feature type="domain" description="Response regulatory" evidence="3">
    <location>
        <begin position="4"/>
        <end position="116"/>
    </location>
</feature>
<dbReference type="SMART" id="SM01012">
    <property type="entry name" value="ANTAR"/>
    <property type="match status" value="1"/>
</dbReference>
<dbReference type="InterPro" id="IPR001789">
    <property type="entry name" value="Sig_transdc_resp-reg_receiver"/>
</dbReference>
<evidence type="ECO:0000259" key="3">
    <source>
        <dbReference type="PROSITE" id="PS50110"/>
    </source>
</evidence>
<dbReference type="GO" id="GO:0000160">
    <property type="term" value="P:phosphorelay signal transduction system"/>
    <property type="evidence" value="ECO:0007669"/>
    <property type="project" value="InterPro"/>
</dbReference>
<dbReference type="Gene3D" id="3.40.50.2300">
    <property type="match status" value="1"/>
</dbReference>
<dbReference type="PANTHER" id="PTHR44591">
    <property type="entry name" value="STRESS RESPONSE REGULATOR PROTEIN 1"/>
    <property type="match status" value="1"/>
</dbReference>
<dbReference type="InterPro" id="IPR011006">
    <property type="entry name" value="CheY-like_superfamily"/>
</dbReference>